<evidence type="ECO:0000256" key="5">
    <source>
        <dbReference type="ARBA" id="ARBA00022692"/>
    </source>
</evidence>
<evidence type="ECO:0000256" key="6">
    <source>
        <dbReference type="ARBA" id="ARBA00022958"/>
    </source>
</evidence>
<feature type="domain" description="K+ potassium transporter integral membrane" evidence="12">
    <location>
        <begin position="291"/>
        <end position="397"/>
    </location>
</feature>
<evidence type="ECO:0000256" key="9">
    <source>
        <dbReference type="ARBA" id="ARBA00023136"/>
    </source>
</evidence>
<keyword evidence="5 11" id="KW-0812">Transmembrane</keyword>
<feature type="domain" description="K+ potassium transporter C-terminal" evidence="13">
    <location>
        <begin position="409"/>
        <end position="492"/>
    </location>
</feature>
<evidence type="ECO:0000256" key="7">
    <source>
        <dbReference type="ARBA" id="ARBA00022989"/>
    </source>
</evidence>
<keyword evidence="6" id="KW-0630">Potassium</keyword>
<feature type="transmembrane region" description="Helical" evidence="11">
    <location>
        <begin position="332"/>
        <end position="352"/>
    </location>
</feature>
<keyword evidence="15" id="KW-1185">Reference proteome</keyword>
<proteinExistence type="inferred from homology"/>
<name>A0AA88RXV4_9ASTE</name>
<evidence type="ECO:0000256" key="1">
    <source>
        <dbReference type="ARBA" id="ARBA00004651"/>
    </source>
</evidence>
<dbReference type="Pfam" id="PF02705">
    <property type="entry name" value="K_trans"/>
    <property type="match status" value="3"/>
</dbReference>
<organism evidence="14 15">
    <name type="scientific">Escallonia rubra</name>
    <dbReference type="NCBI Taxonomy" id="112253"/>
    <lineage>
        <taxon>Eukaryota</taxon>
        <taxon>Viridiplantae</taxon>
        <taxon>Streptophyta</taxon>
        <taxon>Embryophyta</taxon>
        <taxon>Tracheophyta</taxon>
        <taxon>Spermatophyta</taxon>
        <taxon>Magnoliopsida</taxon>
        <taxon>eudicotyledons</taxon>
        <taxon>Gunneridae</taxon>
        <taxon>Pentapetalae</taxon>
        <taxon>asterids</taxon>
        <taxon>campanulids</taxon>
        <taxon>Escalloniales</taxon>
        <taxon>Escalloniaceae</taxon>
        <taxon>Escallonia</taxon>
    </lineage>
</organism>
<evidence type="ECO:0000256" key="10">
    <source>
        <dbReference type="SAM" id="MobiDB-lite"/>
    </source>
</evidence>
<evidence type="ECO:0000256" key="11">
    <source>
        <dbReference type="SAM" id="Phobius"/>
    </source>
</evidence>
<dbReference type="GO" id="GO:0015079">
    <property type="term" value="F:potassium ion transmembrane transporter activity"/>
    <property type="evidence" value="ECO:0007669"/>
    <property type="project" value="InterPro"/>
</dbReference>
<dbReference type="GO" id="GO:0005886">
    <property type="term" value="C:plasma membrane"/>
    <property type="evidence" value="ECO:0007669"/>
    <property type="project" value="UniProtKB-SubCell"/>
</dbReference>
<dbReference type="PANTHER" id="PTHR30540">
    <property type="entry name" value="OSMOTIC STRESS POTASSIUM TRANSPORTER"/>
    <property type="match status" value="1"/>
</dbReference>
<evidence type="ECO:0000256" key="8">
    <source>
        <dbReference type="ARBA" id="ARBA00023065"/>
    </source>
</evidence>
<sequence length="558" mass="62454">MENDATEEQQERGHEGDVDQQRLPSKAFVKVDSFGLEGGGVGKNSHHNQVDVVFLSCCFTFCIFSCPMLVEINIHRTAPLYTGIFPNGVAHKDDLSGVLSLIIYSILMITLIKYVFIVLSAKDSGEVLSAVGGIKEATGALTDNMIMWISVVILILLFQLQRFGTAKVGYIFAPVLTIWFLFIGIIGSEALFADLGHFCVRSIQISTCTLVFPTIVLAYMGQASYLREHLQDGTTAFYSSIPKLVYWPMFVVAVMAAIIASQSLISASCSIIQQSVALGPSIKWFHVASHSFELTNVVQLFTGLAVVLVFSITSTFLILVMIMIWKTHIILINIYGCTIRASEIIYLSTVLFKFVDGGFLPLAAAVVLVSVMYIWNYGHRKKYEYERDNMVPVKEFKEIASNPRIHRVPGLALFYTQVVQGISPIFSHYGSNVPALHSVLVFVSIKSLPISRVPTEERFLFRRVEPYELAVFGCIVRYGNKDDRARKESETLEVLLANQLKEFIRNDLLMLAPPRRKQDHNEVVARVDEEEVEREARIVDDALNHFGCPQSIFSSFSM</sequence>
<dbReference type="PANTHER" id="PTHR30540:SF117">
    <property type="entry name" value="POTASSIUM TRANSPORTER"/>
    <property type="match status" value="1"/>
</dbReference>
<dbReference type="AlphaFoldDB" id="A0AA88RXV4"/>
<feature type="domain" description="K+ potassium transporter integral membrane" evidence="12">
    <location>
        <begin position="77"/>
        <end position="126"/>
    </location>
</feature>
<comment type="subcellular location">
    <subcellularLocation>
        <location evidence="1">Cell membrane</location>
        <topology evidence="1">Multi-pass membrane protein</topology>
    </subcellularLocation>
</comment>
<gene>
    <name evidence="14" type="ORF">RJ640_014862</name>
</gene>
<evidence type="ECO:0000313" key="15">
    <source>
        <dbReference type="Proteomes" id="UP001187471"/>
    </source>
</evidence>
<evidence type="ECO:0008006" key="16">
    <source>
        <dbReference type="Google" id="ProtNLM"/>
    </source>
</evidence>
<accession>A0AA88RXV4</accession>
<dbReference type="Proteomes" id="UP001187471">
    <property type="component" value="Unassembled WGS sequence"/>
</dbReference>
<evidence type="ECO:0000313" key="14">
    <source>
        <dbReference type="EMBL" id="KAK2992001.1"/>
    </source>
</evidence>
<evidence type="ECO:0000256" key="2">
    <source>
        <dbReference type="ARBA" id="ARBA00008440"/>
    </source>
</evidence>
<feature type="transmembrane region" description="Helical" evidence="11">
    <location>
        <begin position="95"/>
        <end position="117"/>
    </location>
</feature>
<feature type="transmembrane region" description="Helical" evidence="11">
    <location>
        <begin position="170"/>
        <end position="191"/>
    </location>
</feature>
<feature type="transmembrane region" description="Helical" evidence="11">
    <location>
        <begin position="358"/>
        <end position="377"/>
    </location>
</feature>
<dbReference type="InterPro" id="IPR053951">
    <property type="entry name" value="K_trans_N"/>
</dbReference>
<evidence type="ECO:0000256" key="4">
    <source>
        <dbReference type="ARBA" id="ARBA00022538"/>
    </source>
</evidence>
<dbReference type="EMBL" id="JAVXUO010000446">
    <property type="protein sequence ID" value="KAK2992001.1"/>
    <property type="molecule type" value="Genomic_DNA"/>
</dbReference>
<feature type="transmembrane region" description="Helical" evidence="11">
    <location>
        <begin position="203"/>
        <end position="223"/>
    </location>
</feature>
<evidence type="ECO:0000259" key="12">
    <source>
        <dbReference type="Pfam" id="PF02705"/>
    </source>
</evidence>
<feature type="domain" description="K+ potassium transporter integral membrane" evidence="12">
    <location>
        <begin position="186"/>
        <end position="284"/>
    </location>
</feature>
<feature type="transmembrane region" description="Helical" evidence="11">
    <location>
        <begin position="137"/>
        <end position="158"/>
    </location>
</feature>
<feature type="region of interest" description="Disordered" evidence="10">
    <location>
        <begin position="1"/>
        <end position="20"/>
    </location>
</feature>
<feature type="transmembrane region" description="Helical" evidence="11">
    <location>
        <begin position="52"/>
        <end position="74"/>
    </location>
</feature>
<keyword evidence="3" id="KW-0813">Transport</keyword>
<keyword evidence="9 11" id="KW-0472">Membrane</keyword>
<feature type="compositionally biased region" description="Basic and acidic residues" evidence="10">
    <location>
        <begin position="9"/>
        <end position="20"/>
    </location>
</feature>
<dbReference type="InterPro" id="IPR053952">
    <property type="entry name" value="K_trans_C"/>
</dbReference>
<comment type="similarity">
    <text evidence="2">Belongs to the HAK/KUP transporter (TC 2.A.72.3) family.</text>
</comment>
<dbReference type="Pfam" id="PF22776">
    <property type="entry name" value="K_trans_C"/>
    <property type="match status" value="1"/>
</dbReference>
<feature type="transmembrane region" description="Helical" evidence="11">
    <location>
        <begin position="300"/>
        <end position="325"/>
    </location>
</feature>
<evidence type="ECO:0000256" key="3">
    <source>
        <dbReference type="ARBA" id="ARBA00022448"/>
    </source>
</evidence>
<protein>
    <recommendedName>
        <fullName evidence="16">Potassium transporter</fullName>
    </recommendedName>
</protein>
<dbReference type="InterPro" id="IPR003855">
    <property type="entry name" value="K+_transporter"/>
</dbReference>
<keyword evidence="8" id="KW-0406">Ion transport</keyword>
<keyword evidence="4" id="KW-0633">Potassium transport</keyword>
<feature type="transmembrane region" description="Helical" evidence="11">
    <location>
        <begin position="244"/>
        <end position="265"/>
    </location>
</feature>
<evidence type="ECO:0000259" key="13">
    <source>
        <dbReference type="Pfam" id="PF22776"/>
    </source>
</evidence>
<reference evidence="14" key="1">
    <citation type="submission" date="2022-12" db="EMBL/GenBank/DDBJ databases">
        <title>Draft genome assemblies for two species of Escallonia (Escalloniales).</title>
        <authorList>
            <person name="Chanderbali A."/>
            <person name="Dervinis C."/>
            <person name="Anghel I."/>
            <person name="Soltis D."/>
            <person name="Soltis P."/>
            <person name="Zapata F."/>
        </authorList>
    </citation>
    <scope>NUCLEOTIDE SEQUENCE</scope>
    <source>
        <strain evidence="14">UCBG92.1500</strain>
        <tissue evidence="14">Leaf</tissue>
    </source>
</reference>
<comment type="caution">
    <text evidence="14">The sequence shown here is derived from an EMBL/GenBank/DDBJ whole genome shotgun (WGS) entry which is preliminary data.</text>
</comment>
<keyword evidence="7 11" id="KW-1133">Transmembrane helix</keyword>